<keyword evidence="5" id="KW-0238">DNA-binding</keyword>
<accession>A0ABS1TBE2</accession>
<dbReference type="EMBL" id="JAESWC010000008">
    <property type="protein sequence ID" value="MBL4936665.1"/>
    <property type="molecule type" value="Genomic_DNA"/>
</dbReference>
<dbReference type="CDD" id="cd07153">
    <property type="entry name" value="Fur_like"/>
    <property type="match status" value="1"/>
</dbReference>
<keyword evidence="4" id="KW-0805">Transcription regulation</keyword>
<evidence type="ECO:0000313" key="8">
    <source>
        <dbReference type="Proteomes" id="UP000632377"/>
    </source>
</evidence>
<dbReference type="Gene3D" id="1.10.10.10">
    <property type="entry name" value="Winged helix-like DNA-binding domain superfamily/Winged helix DNA-binding domain"/>
    <property type="match status" value="1"/>
</dbReference>
<comment type="caution">
    <text evidence="7">The sequence shown here is derived from an EMBL/GenBank/DDBJ whole genome shotgun (WGS) entry which is preliminary data.</text>
</comment>
<evidence type="ECO:0000256" key="5">
    <source>
        <dbReference type="ARBA" id="ARBA00023125"/>
    </source>
</evidence>
<dbReference type="InterPro" id="IPR043135">
    <property type="entry name" value="Fur_C"/>
</dbReference>
<evidence type="ECO:0000256" key="1">
    <source>
        <dbReference type="ARBA" id="ARBA00007957"/>
    </source>
</evidence>
<dbReference type="InterPro" id="IPR036388">
    <property type="entry name" value="WH-like_DNA-bd_sf"/>
</dbReference>
<keyword evidence="8" id="KW-1185">Reference proteome</keyword>
<dbReference type="Pfam" id="PF01475">
    <property type="entry name" value="FUR"/>
    <property type="match status" value="1"/>
</dbReference>
<reference evidence="7 8" key="1">
    <citation type="submission" date="2021-01" db="EMBL/GenBank/DDBJ databases">
        <title>Genome public.</title>
        <authorList>
            <person name="Liu C."/>
            <person name="Sun Q."/>
        </authorList>
    </citation>
    <scope>NUCLEOTIDE SEQUENCE [LARGE SCALE GENOMIC DNA]</scope>
    <source>
        <strain evidence="7 8">YIM B02515</strain>
    </source>
</reference>
<keyword evidence="6" id="KW-0804">Transcription</keyword>
<evidence type="ECO:0000313" key="7">
    <source>
        <dbReference type="EMBL" id="MBL4936665.1"/>
    </source>
</evidence>
<dbReference type="RefSeq" id="WP_202749426.1">
    <property type="nucleotide sequence ID" value="NZ_JAESWC010000008.1"/>
</dbReference>
<evidence type="ECO:0000256" key="4">
    <source>
        <dbReference type="ARBA" id="ARBA00023015"/>
    </source>
</evidence>
<comment type="similarity">
    <text evidence="1">Belongs to the Fur family.</text>
</comment>
<dbReference type="SUPFAM" id="SSF46785">
    <property type="entry name" value="Winged helix' DNA-binding domain"/>
    <property type="match status" value="1"/>
</dbReference>
<dbReference type="InterPro" id="IPR002481">
    <property type="entry name" value="FUR"/>
</dbReference>
<sequence>MDIETYLKKSSIKVTKGRLNILQILLNSEDALSVDYIYEQCRKKELPIDLSTVYRTMDMFENKKLVDKFDLGDGKYNYKLKKEIHKHTLECCLCHKEVEIDCPMVQIEQIIKNKTGFTLMEHELKIKGVCDECKSNSK</sequence>
<dbReference type="PANTHER" id="PTHR33202">
    <property type="entry name" value="ZINC UPTAKE REGULATION PROTEIN"/>
    <property type="match status" value="1"/>
</dbReference>
<proteinExistence type="inferred from homology"/>
<evidence type="ECO:0000256" key="2">
    <source>
        <dbReference type="ARBA" id="ARBA00022491"/>
    </source>
</evidence>
<evidence type="ECO:0000256" key="6">
    <source>
        <dbReference type="ARBA" id="ARBA00023163"/>
    </source>
</evidence>
<organism evidence="7 8">
    <name type="scientific">Clostridium rhizosphaerae</name>
    <dbReference type="NCBI Taxonomy" id="2803861"/>
    <lineage>
        <taxon>Bacteria</taxon>
        <taxon>Bacillati</taxon>
        <taxon>Bacillota</taxon>
        <taxon>Clostridia</taxon>
        <taxon>Eubacteriales</taxon>
        <taxon>Clostridiaceae</taxon>
        <taxon>Clostridium</taxon>
    </lineage>
</organism>
<dbReference type="Proteomes" id="UP000632377">
    <property type="component" value="Unassembled WGS sequence"/>
</dbReference>
<dbReference type="PANTHER" id="PTHR33202:SF8">
    <property type="entry name" value="PEROXIDE-RESPONSIVE REPRESSOR PERR"/>
    <property type="match status" value="1"/>
</dbReference>
<dbReference type="InterPro" id="IPR036390">
    <property type="entry name" value="WH_DNA-bd_sf"/>
</dbReference>
<keyword evidence="2" id="KW-0678">Repressor</keyword>
<evidence type="ECO:0000256" key="3">
    <source>
        <dbReference type="ARBA" id="ARBA00022833"/>
    </source>
</evidence>
<dbReference type="Gene3D" id="3.30.1490.190">
    <property type="match status" value="1"/>
</dbReference>
<gene>
    <name evidence="7" type="ORF">JK636_12955</name>
</gene>
<protein>
    <submittedName>
        <fullName evidence="7">Transcriptional repressor</fullName>
    </submittedName>
</protein>
<keyword evidence="3" id="KW-0862">Zinc</keyword>
<name>A0ABS1TBE2_9CLOT</name>